<name>A0A843BGY5_9BURK</name>
<evidence type="ECO:0000313" key="1">
    <source>
        <dbReference type="EMBL" id="MBI1626948.1"/>
    </source>
</evidence>
<dbReference type="AlphaFoldDB" id="A0A843BGY5"/>
<organism evidence="1 2">
    <name type="scientific">Comamonas suwonensis</name>
    <dbReference type="NCBI Taxonomy" id="2606214"/>
    <lineage>
        <taxon>Bacteria</taxon>
        <taxon>Pseudomonadati</taxon>
        <taxon>Pseudomonadota</taxon>
        <taxon>Betaproteobacteria</taxon>
        <taxon>Burkholderiales</taxon>
        <taxon>Comamonadaceae</taxon>
        <taxon>Comamonas</taxon>
    </lineage>
</organism>
<dbReference type="Proteomes" id="UP000530032">
    <property type="component" value="Unassembled WGS sequence"/>
</dbReference>
<proteinExistence type="predicted"/>
<dbReference type="EMBL" id="JABBCQ020000030">
    <property type="protein sequence ID" value="MBI1626948.1"/>
    <property type="molecule type" value="Genomic_DNA"/>
</dbReference>
<gene>
    <name evidence="1" type="ORF">HF327_020975</name>
</gene>
<sequence>MRKKVVSMAAYKALRLAWIKRRARMLQRAFSADLTTAQLEATVDWY</sequence>
<comment type="caution">
    <text evidence="1">The sequence shown here is derived from an EMBL/GenBank/DDBJ whole genome shotgun (WGS) entry which is preliminary data.</text>
</comment>
<accession>A0A843BGY5</accession>
<evidence type="ECO:0000313" key="2">
    <source>
        <dbReference type="Proteomes" id="UP000530032"/>
    </source>
</evidence>
<reference evidence="1" key="1">
    <citation type="submission" date="2020-12" db="EMBL/GenBank/DDBJ databases">
        <title>Comamonas sp. nov., isolated from stream water.</title>
        <authorList>
            <person name="Park K.-H."/>
        </authorList>
    </citation>
    <scope>NUCLEOTIDE SEQUENCE</scope>
    <source>
        <strain evidence="1">EJ-4</strain>
    </source>
</reference>
<feature type="non-terminal residue" evidence="1">
    <location>
        <position position="46"/>
    </location>
</feature>
<keyword evidence="2" id="KW-1185">Reference proteome</keyword>
<protein>
    <submittedName>
        <fullName evidence="1">Uncharacterized protein</fullName>
    </submittedName>
</protein>